<feature type="non-terminal residue" evidence="1">
    <location>
        <position position="1"/>
    </location>
</feature>
<protein>
    <submittedName>
        <fullName evidence="1">Uncharacterized protein</fullName>
    </submittedName>
</protein>
<proteinExistence type="predicted"/>
<sequence length="78" mass="8348">GRRRDYFRVWPILAAGRRAGIAGVHWKHCLGVPRCRTARQAGLVGSVAGSPAVVATEPADLGGVPARHRLRPVFPGEL</sequence>
<gene>
    <name evidence="1" type="ORF">AVDCRST_MAG56-2870</name>
</gene>
<accession>A0A6J4J0T4</accession>
<evidence type="ECO:0000313" key="1">
    <source>
        <dbReference type="EMBL" id="CAA9264724.1"/>
    </source>
</evidence>
<feature type="non-terminal residue" evidence="1">
    <location>
        <position position="78"/>
    </location>
</feature>
<name>A0A6J4J0T4_9SPHI</name>
<reference evidence="1" key="1">
    <citation type="submission" date="2020-02" db="EMBL/GenBank/DDBJ databases">
        <authorList>
            <person name="Meier V. D."/>
        </authorList>
    </citation>
    <scope>NUCLEOTIDE SEQUENCE</scope>
    <source>
        <strain evidence="1">AVDCRST_MAG56</strain>
    </source>
</reference>
<dbReference type="AlphaFoldDB" id="A0A6J4J0T4"/>
<dbReference type="EMBL" id="CADCTQ010000236">
    <property type="protein sequence ID" value="CAA9264724.1"/>
    <property type="molecule type" value="Genomic_DNA"/>
</dbReference>
<organism evidence="1">
    <name type="scientific">uncultured Cytophagales bacterium</name>
    <dbReference type="NCBI Taxonomy" id="158755"/>
    <lineage>
        <taxon>Bacteria</taxon>
        <taxon>Pseudomonadati</taxon>
        <taxon>Bacteroidota</taxon>
        <taxon>Sphingobacteriia</taxon>
        <taxon>Sphingobacteriales</taxon>
        <taxon>environmental samples</taxon>
    </lineage>
</organism>